<dbReference type="InterPro" id="IPR004659">
    <property type="entry name" value="RNase_E/G"/>
</dbReference>
<evidence type="ECO:0000256" key="4">
    <source>
        <dbReference type="ARBA" id="ARBA00022842"/>
    </source>
</evidence>
<evidence type="ECO:0000256" key="2">
    <source>
        <dbReference type="ARBA" id="ARBA00022723"/>
    </source>
</evidence>
<dbReference type="NCBIfam" id="TIGR00757">
    <property type="entry name" value="RNaseEG"/>
    <property type="match status" value="1"/>
</dbReference>
<keyword evidence="2" id="KW-0479">Metal-binding</keyword>
<sequence length="465" mass="54265">MEKILVLNSLDNGLHYAIIENNRLVELASDEEEKLTGNIYLGRIERVVNALDALFVNIGTKKNGFLRFKDVPEKYFEFFSLKKLENGGKILVQVKKDPVGDKGPQLTSNISVAGRYVVLFPFSEVVGVSKKIEDEDERKRLYDLAGRFSEKYNLGVIMRTASEGLDEVHIMSEIDILSKKINKIIESFKRKRKAQVLYKEENLLDYILREKLTKDVKLIITNNFKHVELIRKYLKIFSKRPKIEIIDGDSFDYMDIYKYFRELLKRKVLLPSGGEIIIDKAEALTVIDVNSKHFVKGKNQQETAFQTNKEAVSEIFRQLRLRNIGGIILIDFIDMDSDEKKKLILKQIDEEIKKDKSKIEIFGFTRLGLLEMSRKRTVRSFFENYITICPICNGTGFIVSPKMTLKKLYQKIEEAPEDAKEVIIKLHPYFKDKLEKSELKKRKDIVYHIHFTYHDPKSFEITWKI</sequence>
<feature type="domain" description="S1 motif" evidence="6">
    <location>
        <begin position="37"/>
        <end position="115"/>
    </location>
</feature>
<evidence type="ECO:0000256" key="3">
    <source>
        <dbReference type="ARBA" id="ARBA00022801"/>
    </source>
</evidence>
<dbReference type="Gene3D" id="2.40.50.140">
    <property type="entry name" value="Nucleic acid-binding proteins"/>
    <property type="match status" value="1"/>
</dbReference>
<dbReference type="InterPro" id="IPR019307">
    <property type="entry name" value="RNA-bd_AU-1/RNase_E/G"/>
</dbReference>
<dbReference type="SUPFAM" id="SSF50249">
    <property type="entry name" value="Nucleic acid-binding proteins"/>
    <property type="match status" value="1"/>
</dbReference>
<gene>
    <name evidence="7" type="ORF">BW47_09290</name>
</gene>
<protein>
    <submittedName>
        <fullName evidence="7">Ribonuclease</fullName>
    </submittedName>
</protein>
<accession>A0ABM6GGE4</accession>
<dbReference type="Proteomes" id="UP000185490">
    <property type="component" value="Chromosome"/>
</dbReference>
<keyword evidence="5" id="KW-0694">RNA-binding</keyword>
<evidence type="ECO:0000313" key="8">
    <source>
        <dbReference type="Proteomes" id="UP000185490"/>
    </source>
</evidence>
<keyword evidence="8" id="KW-1185">Reference proteome</keyword>
<reference evidence="7 8" key="1">
    <citation type="submission" date="2014-02" db="EMBL/GenBank/DDBJ databases">
        <title>Diversity of Thermotogales isolates from hydrothermal vents.</title>
        <authorList>
            <person name="Haverkamp T.H.A."/>
            <person name="Lossouarn J."/>
            <person name="Geslin C."/>
            <person name="Nesbo C.L."/>
        </authorList>
    </citation>
    <scope>NUCLEOTIDE SEQUENCE [LARGE SCALE GENOMIC DNA]</scope>
    <source>
        <strain evidence="7 8">431</strain>
    </source>
</reference>
<evidence type="ECO:0000256" key="1">
    <source>
        <dbReference type="ARBA" id="ARBA00001946"/>
    </source>
</evidence>
<dbReference type="PROSITE" id="PS50126">
    <property type="entry name" value="S1"/>
    <property type="match status" value="1"/>
</dbReference>
<dbReference type="EMBL" id="CP007389">
    <property type="protein sequence ID" value="APT74634.1"/>
    <property type="molecule type" value="Genomic_DNA"/>
</dbReference>
<dbReference type="RefSeq" id="WP_012057962.1">
    <property type="nucleotide sequence ID" value="NZ_CP007389.1"/>
</dbReference>
<keyword evidence="4" id="KW-0460">Magnesium</keyword>
<organism evidence="7 8">
    <name type="scientific">Thermosipho melanesiensis</name>
    <dbReference type="NCBI Taxonomy" id="46541"/>
    <lineage>
        <taxon>Bacteria</taxon>
        <taxon>Thermotogati</taxon>
        <taxon>Thermotogota</taxon>
        <taxon>Thermotogae</taxon>
        <taxon>Thermotogales</taxon>
        <taxon>Fervidobacteriaceae</taxon>
        <taxon>Thermosipho</taxon>
    </lineage>
</organism>
<evidence type="ECO:0000313" key="7">
    <source>
        <dbReference type="EMBL" id="APT74634.1"/>
    </source>
</evidence>
<proteinExistence type="predicted"/>
<dbReference type="Pfam" id="PF10150">
    <property type="entry name" value="RNase_E_G"/>
    <property type="match status" value="1"/>
</dbReference>
<comment type="cofactor">
    <cofactor evidence="1">
        <name>Mg(2+)</name>
        <dbReference type="ChEBI" id="CHEBI:18420"/>
    </cofactor>
</comment>
<dbReference type="PANTHER" id="PTHR30001:SF0">
    <property type="entry name" value="RIBONUCLEASE G"/>
    <property type="match status" value="1"/>
</dbReference>
<evidence type="ECO:0000256" key="5">
    <source>
        <dbReference type="ARBA" id="ARBA00022884"/>
    </source>
</evidence>
<dbReference type="InterPro" id="IPR003029">
    <property type="entry name" value="S1_domain"/>
</dbReference>
<name>A0ABM6GGE4_9BACT</name>
<dbReference type="PANTHER" id="PTHR30001">
    <property type="entry name" value="RIBONUCLEASE"/>
    <property type="match status" value="1"/>
</dbReference>
<evidence type="ECO:0000259" key="6">
    <source>
        <dbReference type="PROSITE" id="PS50126"/>
    </source>
</evidence>
<dbReference type="InterPro" id="IPR012340">
    <property type="entry name" value="NA-bd_OB-fold"/>
</dbReference>
<keyword evidence="3" id="KW-0378">Hydrolase</keyword>
<dbReference type="CDD" id="cd04453">
    <property type="entry name" value="S1_RNase_E"/>
    <property type="match status" value="1"/>
</dbReference>